<reference evidence="1 2" key="1">
    <citation type="submission" date="2009-12" db="EMBL/GenBank/DDBJ databases">
        <title>The draft genome of Batrachochytrium dendrobatidis.</title>
        <authorList>
            <consortium name="US DOE Joint Genome Institute (JGI-PGF)"/>
            <person name="Kuo A."/>
            <person name="Salamov A."/>
            <person name="Schmutz J."/>
            <person name="Lucas S."/>
            <person name="Pitluck S."/>
            <person name="Rosenblum E."/>
            <person name="Stajich J."/>
            <person name="Eisen M."/>
            <person name="Grigoriev I.V."/>
        </authorList>
    </citation>
    <scope>NUCLEOTIDE SEQUENCE [LARGE SCALE GENOMIC DNA]</scope>
    <source>
        <strain evidence="2">JAM81 / FGSC 10211</strain>
    </source>
</reference>
<dbReference type="HOGENOM" id="CLU_1708470_0_0_1"/>
<dbReference type="Gene3D" id="3.40.50.150">
    <property type="entry name" value="Vaccinia Virus protein VP39"/>
    <property type="match status" value="1"/>
</dbReference>
<dbReference type="Pfam" id="PF06325">
    <property type="entry name" value="PrmA"/>
    <property type="match status" value="1"/>
</dbReference>
<accession>F4P272</accession>
<dbReference type="EMBL" id="GL882883">
    <property type="protein sequence ID" value="EGF81067.1"/>
    <property type="molecule type" value="Genomic_DNA"/>
</dbReference>
<dbReference type="STRING" id="684364.F4P272"/>
<organism evidence="1 2">
    <name type="scientific">Batrachochytrium dendrobatidis (strain JAM81 / FGSC 10211)</name>
    <name type="common">Frog chytrid fungus</name>
    <dbReference type="NCBI Taxonomy" id="684364"/>
    <lineage>
        <taxon>Eukaryota</taxon>
        <taxon>Fungi</taxon>
        <taxon>Fungi incertae sedis</taxon>
        <taxon>Chytridiomycota</taxon>
        <taxon>Chytridiomycota incertae sedis</taxon>
        <taxon>Chytridiomycetes</taxon>
        <taxon>Rhizophydiales</taxon>
        <taxon>Rhizophydiales incertae sedis</taxon>
        <taxon>Batrachochytrium</taxon>
    </lineage>
</organism>
<keyword evidence="2" id="KW-1185">Reference proteome</keyword>
<dbReference type="Proteomes" id="UP000007241">
    <property type="component" value="Unassembled WGS sequence"/>
</dbReference>
<proteinExistence type="predicted"/>
<dbReference type="OMA" id="FEIDICT"/>
<feature type="non-terminal residue" evidence="1">
    <location>
        <position position="1"/>
    </location>
</feature>
<dbReference type="OrthoDB" id="407325at2759"/>
<dbReference type="InParanoid" id="F4P272"/>
<dbReference type="CDD" id="cd02440">
    <property type="entry name" value="AdoMet_MTases"/>
    <property type="match status" value="1"/>
</dbReference>
<evidence type="ECO:0000313" key="1">
    <source>
        <dbReference type="EMBL" id="EGF81067.1"/>
    </source>
</evidence>
<dbReference type="InterPro" id="IPR019410">
    <property type="entry name" value="Methyltransf_16"/>
</dbReference>
<dbReference type="InterPro" id="IPR029063">
    <property type="entry name" value="SAM-dependent_MTases_sf"/>
</dbReference>
<dbReference type="GeneID" id="18241523"/>
<sequence>VLELGAGTGLPSILAVQLGASRVVSSDYPDPAILATLNKNLETNLAANLKDRWIVKGHVWGEWTHHLNAAAMHTDVLDVSKLDPSEPTIMPAFDVILLADTFWMRHQHDNLLKDLQSLLNPSGTIWAVAGLHSGRAVMEAFFSKADSEYGFRVE</sequence>
<name>F4P272_BATDJ</name>
<dbReference type="RefSeq" id="XP_006678307.1">
    <property type="nucleotide sequence ID" value="XM_006678244.1"/>
</dbReference>
<protein>
    <submittedName>
        <fullName evidence="1">Uncharacterized protein</fullName>
    </submittedName>
</protein>
<feature type="non-terminal residue" evidence="1">
    <location>
        <position position="154"/>
    </location>
</feature>
<dbReference type="PANTHER" id="PTHR14614">
    <property type="entry name" value="HEPATOCELLULAR CARCINOMA-ASSOCIATED ANTIGEN"/>
    <property type="match status" value="1"/>
</dbReference>
<dbReference type="AlphaFoldDB" id="F4P272"/>
<evidence type="ECO:0000313" key="2">
    <source>
        <dbReference type="Proteomes" id="UP000007241"/>
    </source>
</evidence>
<dbReference type="GO" id="GO:0008276">
    <property type="term" value="F:protein methyltransferase activity"/>
    <property type="evidence" value="ECO:0000318"/>
    <property type="project" value="GO_Central"/>
</dbReference>
<dbReference type="SUPFAM" id="SSF53335">
    <property type="entry name" value="S-adenosyl-L-methionine-dependent methyltransferases"/>
    <property type="match status" value="1"/>
</dbReference>
<dbReference type="PANTHER" id="PTHR14614:SF104">
    <property type="entry name" value="N-METHYLTRANSFERASE, PUTATIVE (AFU_ORTHOLOGUE AFUA_1G17750)-RELATED"/>
    <property type="match status" value="1"/>
</dbReference>
<gene>
    <name evidence="1" type="ORF">BATDEDRAFT_5048</name>
</gene>